<feature type="compositionally biased region" description="Low complexity" evidence="1">
    <location>
        <begin position="380"/>
        <end position="396"/>
    </location>
</feature>
<dbReference type="GO" id="GO:0005739">
    <property type="term" value="C:mitochondrion"/>
    <property type="evidence" value="ECO:0007669"/>
    <property type="project" value="InterPro"/>
</dbReference>
<dbReference type="GO" id="GO:0045271">
    <property type="term" value="C:respiratory chain complex I"/>
    <property type="evidence" value="ECO:0007669"/>
    <property type="project" value="InterPro"/>
</dbReference>
<accession>A0A3Q1ASL1</accession>
<evidence type="ECO:0008006" key="4">
    <source>
        <dbReference type="Google" id="ProtNLM"/>
    </source>
</evidence>
<reference evidence="2 3" key="1">
    <citation type="submission" date="2022-01" db="EMBL/GenBank/DDBJ databases">
        <title>A chromosome-scale genome assembly of the false clownfish, Amphiprion ocellaris.</title>
        <authorList>
            <person name="Ryu T."/>
        </authorList>
    </citation>
    <scope>NUCLEOTIDE SEQUENCE [LARGE SCALE GENOMIC DNA]</scope>
</reference>
<organism evidence="2 3">
    <name type="scientific">Amphiprion ocellaris</name>
    <name type="common">Clown anemonefish</name>
    <dbReference type="NCBI Taxonomy" id="80972"/>
    <lineage>
        <taxon>Eukaryota</taxon>
        <taxon>Metazoa</taxon>
        <taxon>Chordata</taxon>
        <taxon>Craniata</taxon>
        <taxon>Vertebrata</taxon>
        <taxon>Euteleostomi</taxon>
        <taxon>Actinopterygii</taxon>
        <taxon>Neopterygii</taxon>
        <taxon>Teleostei</taxon>
        <taxon>Neoteleostei</taxon>
        <taxon>Acanthomorphata</taxon>
        <taxon>Ovalentaria</taxon>
        <taxon>Pomacentridae</taxon>
        <taxon>Amphiprion</taxon>
    </lineage>
</organism>
<evidence type="ECO:0000313" key="3">
    <source>
        <dbReference type="Proteomes" id="UP001501940"/>
    </source>
</evidence>
<dbReference type="STRING" id="80972.ENSAOCP00000003794"/>
<name>A0A3Q1ASL1_AMPOC</name>
<reference evidence="2" key="3">
    <citation type="submission" date="2025-09" db="UniProtKB">
        <authorList>
            <consortium name="Ensembl"/>
        </authorList>
    </citation>
    <scope>IDENTIFICATION</scope>
</reference>
<dbReference type="PANTHER" id="PTHR17117:SF3">
    <property type="entry name" value="NADH DEHYDROGENASE [UBIQUINONE] FLAVOPROTEIN 3, MITOCHONDRIAL"/>
    <property type="match status" value="1"/>
</dbReference>
<dbReference type="Pfam" id="PF15880">
    <property type="entry name" value="NDUFV3"/>
    <property type="match status" value="1"/>
</dbReference>
<dbReference type="GO" id="GO:0042775">
    <property type="term" value="P:mitochondrial ATP synthesis coupled electron transport"/>
    <property type="evidence" value="ECO:0007669"/>
    <property type="project" value="TreeGrafter"/>
</dbReference>
<evidence type="ECO:0000313" key="2">
    <source>
        <dbReference type="Ensembl" id="ENSAOCP00000003794.2"/>
    </source>
</evidence>
<dbReference type="PANTHER" id="PTHR17117">
    <property type="entry name" value="NADH-UBIQUINONE OXIDOREDUCTASE"/>
    <property type="match status" value="1"/>
</dbReference>
<dbReference type="GeneID" id="111564922"/>
<feature type="region of interest" description="Disordered" evidence="1">
    <location>
        <begin position="158"/>
        <end position="228"/>
    </location>
</feature>
<evidence type="ECO:0000256" key="1">
    <source>
        <dbReference type="SAM" id="MobiDB-lite"/>
    </source>
</evidence>
<gene>
    <name evidence="2" type="primary">NDUFV3</name>
</gene>
<dbReference type="InterPro" id="IPR026193">
    <property type="entry name" value="NDUFV3"/>
</dbReference>
<dbReference type="RefSeq" id="XP_054871015.1">
    <property type="nucleotide sequence ID" value="XM_055015040.1"/>
</dbReference>
<dbReference type="OMA" id="NEAQNEY"/>
<dbReference type="GeneTree" id="ENSGT00390000012196"/>
<dbReference type="Ensembl" id="ENSAOCT00000009158.2">
    <property type="protein sequence ID" value="ENSAOCP00000003794.2"/>
    <property type="gene ID" value="ENSAOCG00000007130.2"/>
</dbReference>
<reference evidence="2" key="2">
    <citation type="submission" date="2025-08" db="UniProtKB">
        <authorList>
            <consortium name="Ensembl"/>
        </authorList>
    </citation>
    <scope>IDENTIFICATION</scope>
</reference>
<proteinExistence type="predicted"/>
<sequence length="510" mass="52950">MAASVLRVGRLGALKCLQLESWGILRSRPAAFFCTQVEEPPKPAKKAQAAGKTEAPDERTALLTCKTTVAFPARLLEPRVFPAQSLGITGPVVGCTAVVETAVAAAVAGTASEMDAAEPVVAVPVAASSDPAPEPDVAQVIPDIAPPVVDTAPLAVKPQVETSSETSAPDNTAFPDAGEAAANESSSSSSGDSESDSDSDSESERSDVKADTRIFPHEISESTVKKGAEVHEVTRAEVTEDSNEAQGEPEATLTFGADTIHETAANSEAVQGTRKAPTVSSDELITSVPEICTTTEDAEEVTRPVASAESAVEAAPEMIQHNAGDAFSAVSDTEVETPAEVVTKATTPENDHSDSNTKTTEPASAEAATQAGDKLADVVEAAAEAAESSAETSPAKAEPEIIEAKASPTEEAAETATEVSALAEGAEQLVDSAPVVAEAAEEELQVEAPAEQSEEAITAAHVEPEEHFDNSTYKNYQHHSYTPYTFADLDVEMAKFRLPQPSSGRPSPRH</sequence>
<dbReference type="AlphaFoldDB" id="A0A3Q1ASL1"/>
<dbReference type="Proteomes" id="UP001501940">
    <property type="component" value="Chromosome 11"/>
</dbReference>
<feature type="region of interest" description="Disordered" evidence="1">
    <location>
        <begin position="331"/>
        <end position="411"/>
    </location>
</feature>
<feature type="compositionally biased region" description="Polar residues" evidence="1">
    <location>
        <begin position="160"/>
        <end position="170"/>
    </location>
</feature>
<feature type="compositionally biased region" description="Basic and acidic residues" evidence="1">
    <location>
        <begin position="202"/>
        <end position="228"/>
    </location>
</feature>
<keyword evidence="3" id="KW-1185">Reference proteome</keyword>
<protein>
    <recommendedName>
        <fullName evidence="4">NADH dehydrogenase [ubiquinone] flavoprotein 3, mitochondrial</fullName>
    </recommendedName>
</protein>